<feature type="compositionally biased region" description="Low complexity" evidence="1">
    <location>
        <begin position="157"/>
        <end position="166"/>
    </location>
</feature>
<dbReference type="Proteomes" id="UP000298138">
    <property type="component" value="Unassembled WGS sequence"/>
</dbReference>
<dbReference type="STRING" id="341454.A0A4S2MKV2"/>
<accession>A0A4S2MKV2</accession>
<gene>
    <name evidence="2" type="ORF">EX30DRAFT_344010</name>
</gene>
<sequence>MPPPTPLLTHPVITLSPPAPDASRILSVRFTLTPPAQTDPATTPVLNGDGLPDGDVVVEFQGEEGEGLEHNDDDGEEGGTQEGDSGADGVKEGKQAEDIESTKEWEPLSARSDASGHYFHLSRAGPASSSISDNTTTNSKENENENANNKDNDGDEPSPTTTTGPPTALPLPLPLPPSLGPLSTAHLLYHENRPYTAEFLLPDPTLPSFFASRPIVQAPSILIPGRDNIVLFRIAGGVTVPSVVRVGFTPRWGGGEVVLAEVVAPITSSQSAASGPDTASATSAETKAETQQQQEEDVNAPWPLPASAAESLHTLWAQLRLTDLQALMDVARELEEEGRRGKTTGRVKIGVEGGGMDEEAVRREGWLVGEEVAWVGEVYGVGVGVGVEGQGATTTKESPVTGANLVGPEMGVVVNASMGQVEEVVKGLEEEGKTAPSPATPTDTSNFGFGLGLGLGLATQDNAVETARIIHMIPETRDMDSKDEKEDKEEKEKEELFALPLSPRSPDMVQGPFAVWR</sequence>
<dbReference type="OrthoDB" id="5344482at2759"/>
<evidence type="ECO:0000256" key="1">
    <source>
        <dbReference type="SAM" id="MobiDB-lite"/>
    </source>
</evidence>
<dbReference type="EMBL" id="ML220152">
    <property type="protein sequence ID" value="TGZ77495.1"/>
    <property type="molecule type" value="Genomic_DNA"/>
</dbReference>
<feature type="compositionally biased region" description="Basic and acidic residues" evidence="1">
    <location>
        <begin position="89"/>
        <end position="106"/>
    </location>
</feature>
<proteinExistence type="predicted"/>
<feature type="compositionally biased region" description="Basic and acidic residues" evidence="1">
    <location>
        <begin position="140"/>
        <end position="152"/>
    </location>
</feature>
<name>A0A4S2MKV2_9PEZI</name>
<feature type="compositionally biased region" description="Acidic residues" evidence="1">
    <location>
        <begin position="61"/>
        <end position="79"/>
    </location>
</feature>
<evidence type="ECO:0000313" key="3">
    <source>
        <dbReference type="Proteomes" id="UP000298138"/>
    </source>
</evidence>
<feature type="compositionally biased region" description="Basic and acidic residues" evidence="1">
    <location>
        <begin position="474"/>
        <end position="496"/>
    </location>
</feature>
<protein>
    <submittedName>
        <fullName evidence="2">Uncharacterized protein</fullName>
    </submittedName>
</protein>
<dbReference type="AlphaFoldDB" id="A0A4S2MKV2"/>
<feature type="region of interest" description="Disordered" evidence="1">
    <location>
        <begin position="474"/>
        <end position="505"/>
    </location>
</feature>
<evidence type="ECO:0000313" key="2">
    <source>
        <dbReference type="EMBL" id="TGZ77495.1"/>
    </source>
</evidence>
<dbReference type="InParanoid" id="A0A4S2MKV2"/>
<feature type="region of interest" description="Disordered" evidence="1">
    <location>
        <begin position="269"/>
        <end position="298"/>
    </location>
</feature>
<keyword evidence="3" id="KW-1185">Reference proteome</keyword>
<feature type="region of interest" description="Disordered" evidence="1">
    <location>
        <begin position="1"/>
        <end position="20"/>
    </location>
</feature>
<organism evidence="2 3">
    <name type="scientific">Ascodesmis nigricans</name>
    <dbReference type="NCBI Taxonomy" id="341454"/>
    <lineage>
        <taxon>Eukaryota</taxon>
        <taxon>Fungi</taxon>
        <taxon>Dikarya</taxon>
        <taxon>Ascomycota</taxon>
        <taxon>Pezizomycotina</taxon>
        <taxon>Pezizomycetes</taxon>
        <taxon>Pezizales</taxon>
        <taxon>Ascodesmidaceae</taxon>
        <taxon>Ascodesmis</taxon>
    </lineage>
</organism>
<reference evidence="2 3" key="1">
    <citation type="submission" date="2019-04" db="EMBL/GenBank/DDBJ databases">
        <title>Comparative genomics and transcriptomics to analyze fruiting body development in filamentous ascomycetes.</title>
        <authorList>
            <consortium name="DOE Joint Genome Institute"/>
            <person name="Lutkenhaus R."/>
            <person name="Traeger S."/>
            <person name="Breuer J."/>
            <person name="Kuo A."/>
            <person name="Lipzen A."/>
            <person name="Pangilinan J."/>
            <person name="Dilworth D."/>
            <person name="Sandor L."/>
            <person name="Poggeler S."/>
            <person name="Barry K."/>
            <person name="Grigoriev I.V."/>
            <person name="Nowrousian M."/>
        </authorList>
    </citation>
    <scope>NUCLEOTIDE SEQUENCE [LARGE SCALE GENOMIC DNA]</scope>
    <source>
        <strain evidence="2 3">CBS 389.68</strain>
    </source>
</reference>
<feature type="compositionally biased region" description="Pro residues" evidence="1">
    <location>
        <begin position="167"/>
        <end position="177"/>
    </location>
</feature>
<feature type="compositionally biased region" description="Low complexity" evidence="1">
    <location>
        <begin position="278"/>
        <end position="293"/>
    </location>
</feature>
<feature type="compositionally biased region" description="Low complexity" evidence="1">
    <location>
        <begin position="128"/>
        <end position="139"/>
    </location>
</feature>
<feature type="compositionally biased region" description="Low complexity" evidence="1">
    <location>
        <begin position="33"/>
        <end position="44"/>
    </location>
</feature>
<feature type="region of interest" description="Disordered" evidence="1">
    <location>
        <begin position="33"/>
        <end position="177"/>
    </location>
</feature>